<keyword evidence="4" id="KW-1003">Cell membrane</keyword>
<evidence type="ECO:0000256" key="9">
    <source>
        <dbReference type="ARBA" id="ARBA00023012"/>
    </source>
</evidence>
<dbReference type="EMBL" id="DXAY01000080">
    <property type="protein sequence ID" value="HIZ74276.1"/>
    <property type="molecule type" value="Genomic_DNA"/>
</dbReference>
<feature type="non-terminal residue" evidence="12">
    <location>
        <position position="1"/>
    </location>
</feature>
<protein>
    <recommendedName>
        <fullName evidence="3">histidine kinase</fullName>
        <ecNumber evidence="3">2.7.13.3</ecNumber>
    </recommendedName>
</protein>
<dbReference type="GO" id="GO:0005886">
    <property type="term" value="C:plasma membrane"/>
    <property type="evidence" value="ECO:0007669"/>
    <property type="project" value="UniProtKB-SubCell"/>
</dbReference>
<dbReference type="InterPro" id="IPR004358">
    <property type="entry name" value="Sig_transdc_His_kin-like_C"/>
</dbReference>
<dbReference type="AlphaFoldDB" id="A0A9D2G8V8"/>
<name>A0A9D2G8V8_9FIRM</name>
<dbReference type="PROSITE" id="PS50109">
    <property type="entry name" value="HIS_KIN"/>
    <property type="match status" value="1"/>
</dbReference>
<evidence type="ECO:0000256" key="6">
    <source>
        <dbReference type="ARBA" id="ARBA00022692"/>
    </source>
</evidence>
<dbReference type="InterPro" id="IPR050351">
    <property type="entry name" value="BphY/WalK/GraS-like"/>
</dbReference>
<reference evidence="12" key="1">
    <citation type="journal article" date="2021" name="PeerJ">
        <title>Extensive microbial diversity within the chicken gut microbiome revealed by metagenomics and culture.</title>
        <authorList>
            <person name="Gilroy R."/>
            <person name="Ravi A."/>
            <person name="Getino M."/>
            <person name="Pursley I."/>
            <person name="Horton D.L."/>
            <person name="Alikhan N.F."/>
            <person name="Baker D."/>
            <person name="Gharbi K."/>
            <person name="Hall N."/>
            <person name="Watson M."/>
            <person name="Adriaenssens E.M."/>
            <person name="Foster-Nyarko E."/>
            <person name="Jarju S."/>
            <person name="Secka A."/>
            <person name="Antonio M."/>
            <person name="Oren A."/>
            <person name="Chaudhuri R.R."/>
            <person name="La Ragione R."/>
            <person name="Hildebrand F."/>
            <person name="Pallen M.J."/>
        </authorList>
    </citation>
    <scope>NUCLEOTIDE SEQUENCE</scope>
    <source>
        <strain evidence="12">CHK196-3914</strain>
    </source>
</reference>
<reference evidence="12" key="2">
    <citation type="submission" date="2021-04" db="EMBL/GenBank/DDBJ databases">
        <authorList>
            <person name="Gilroy R."/>
        </authorList>
    </citation>
    <scope>NUCLEOTIDE SEQUENCE</scope>
    <source>
        <strain evidence="12">CHK196-3914</strain>
    </source>
</reference>
<keyword evidence="7 12" id="KW-0418">Kinase</keyword>
<dbReference type="GO" id="GO:0000155">
    <property type="term" value="F:phosphorelay sensor kinase activity"/>
    <property type="evidence" value="ECO:0007669"/>
    <property type="project" value="TreeGrafter"/>
</dbReference>
<dbReference type="EC" id="2.7.13.3" evidence="3"/>
<dbReference type="Gene3D" id="3.30.565.10">
    <property type="entry name" value="Histidine kinase-like ATPase, C-terminal domain"/>
    <property type="match status" value="1"/>
</dbReference>
<feature type="domain" description="Histidine kinase" evidence="11">
    <location>
        <begin position="1"/>
        <end position="152"/>
    </location>
</feature>
<keyword evidence="6" id="KW-0812">Transmembrane</keyword>
<keyword evidence="5" id="KW-0808">Transferase</keyword>
<dbReference type="PRINTS" id="PR00344">
    <property type="entry name" value="BCTRLSENSOR"/>
</dbReference>
<evidence type="ECO:0000256" key="1">
    <source>
        <dbReference type="ARBA" id="ARBA00000085"/>
    </source>
</evidence>
<evidence type="ECO:0000313" key="12">
    <source>
        <dbReference type="EMBL" id="HIZ74276.1"/>
    </source>
</evidence>
<evidence type="ECO:0000259" key="11">
    <source>
        <dbReference type="PROSITE" id="PS50109"/>
    </source>
</evidence>
<gene>
    <name evidence="12" type="ORF">H9723_03385</name>
</gene>
<dbReference type="Pfam" id="PF02518">
    <property type="entry name" value="HATPase_c"/>
    <property type="match status" value="1"/>
</dbReference>
<dbReference type="InterPro" id="IPR036890">
    <property type="entry name" value="HATPase_C_sf"/>
</dbReference>
<accession>A0A9D2G8V8</accession>
<comment type="catalytic activity">
    <reaction evidence="1">
        <text>ATP + protein L-histidine = ADP + protein N-phospho-L-histidine.</text>
        <dbReference type="EC" id="2.7.13.3"/>
    </reaction>
</comment>
<evidence type="ECO:0000256" key="8">
    <source>
        <dbReference type="ARBA" id="ARBA00022989"/>
    </source>
</evidence>
<dbReference type="GO" id="GO:0016036">
    <property type="term" value="P:cellular response to phosphate starvation"/>
    <property type="evidence" value="ECO:0007669"/>
    <property type="project" value="TreeGrafter"/>
</dbReference>
<keyword evidence="10" id="KW-0472">Membrane</keyword>
<comment type="subcellular location">
    <subcellularLocation>
        <location evidence="2">Cell membrane</location>
        <topology evidence="2">Multi-pass membrane protein</topology>
    </subcellularLocation>
</comment>
<keyword evidence="8" id="KW-1133">Transmembrane helix</keyword>
<evidence type="ECO:0000256" key="4">
    <source>
        <dbReference type="ARBA" id="ARBA00022475"/>
    </source>
</evidence>
<evidence type="ECO:0000256" key="7">
    <source>
        <dbReference type="ARBA" id="ARBA00022777"/>
    </source>
</evidence>
<dbReference type="PANTHER" id="PTHR45453:SF2">
    <property type="entry name" value="HISTIDINE KINASE"/>
    <property type="match status" value="1"/>
</dbReference>
<dbReference type="GO" id="GO:0004721">
    <property type="term" value="F:phosphoprotein phosphatase activity"/>
    <property type="evidence" value="ECO:0007669"/>
    <property type="project" value="TreeGrafter"/>
</dbReference>
<sequence length="159" mass="18308">LLDVIHDAVADNKYLLMQNQVVLELPREEIYICSDEKWLRFILDQLIVNAVKYRSEKPMIRFLTEDMGEYVTLSVQDNGIGIEAADLLRVFEKGFTGQNGRNVLHSTGLGLYLCRKLCDKLGIRIRIESAVREPSKEQRSGTKVTLTFYLNHLIHQVQD</sequence>
<dbReference type="Proteomes" id="UP000824116">
    <property type="component" value="Unassembled WGS sequence"/>
</dbReference>
<proteinExistence type="predicted"/>
<evidence type="ECO:0000313" key="13">
    <source>
        <dbReference type="Proteomes" id="UP000824116"/>
    </source>
</evidence>
<organism evidence="12 13">
    <name type="scientific">Candidatus Mediterraneibacter stercoravium</name>
    <dbReference type="NCBI Taxonomy" id="2838685"/>
    <lineage>
        <taxon>Bacteria</taxon>
        <taxon>Bacillati</taxon>
        <taxon>Bacillota</taxon>
        <taxon>Clostridia</taxon>
        <taxon>Lachnospirales</taxon>
        <taxon>Lachnospiraceae</taxon>
        <taxon>Mediterraneibacter</taxon>
    </lineage>
</organism>
<evidence type="ECO:0000256" key="5">
    <source>
        <dbReference type="ARBA" id="ARBA00022679"/>
    </source>
</evidence>
<comment type="caution">
    <text evidence="12">The sequence shown here is derived from an EMBL/GenBank/DDBJ whole genome shotgun (WGS) entry which is preliminary data.</text>
</comment>
<evidence type="ECO:0000256" key="2">
    <source>
        <dbReference type="ARBA" id="ARBA00004651"/>
    </source>
</evidence>
<evidence type="ECO:0000256" key="10">
    <source>
        <dbReference type="ARBA" id="ARBA00023136"/>
    </source>
</evidence>
<dbReference type="InterPro" id="IPR003594">
    <property type="entry name" value="HATPase_dom"/>
</dbReference>
<dbReference type="PANTHER" id="PTHR45453">
    <property type="entry name" value="PHOSPHATE REGULON SENSOR PROTEIN PHOR"/>
    <property type="match status" value="1"/>
</dbReference>
<dbReference type="InterPro" id="IPR005467">
    <property type="entry name" value="His_kinase_dom"/>
</dbReference>
<dbReference type="SMART" id="SM00387">
    <property type="entry name" value="HATPase_c"/>
    <property type="match status" value="1"/>
</dbReference>
<evidence type="ECO:0000256" key="3">
    <source>
        <dbReference type="ARBA" id="ARBA00012438"/>
    </source>
</evidence>
<keyword evidence="9" id="KW-0902">Two-component regulatory system</keyword>
<dbReference type="SUPFAM" id="SSF55874">
    <property type="entry name" value="ATPase domain of HSP90 chaperone/DNA topoisomerase II/histidine kinase"/>
    <property type="match status" value="1"/>
</dbReference>